<dbReference type="InterPro" id="IPR000238">
    <property type="entry name" value="RbfA"/>
</dbReference>
<evidence type="ECO:0000256" key="3">
    <source>
        <dbReference type="SAM" id="MobiDB-lite"/>
    </source>
</evidence>
<evidence type="ECO:0000256" key="1">
    <source>
        <dbReference type="ARBA" id="ARBA00022517"/>
    </source>
</evidence>
<dbReference type="PROSITE" id="PS01319">
    <property type="entry name" value="RBFA"/>
    <property type="match status" value="1"/>
</dbReference>
<dbReference type="Proteomes" id="UP000739538">
    <property type="component" value="Unassembled WGS sequence"/>
</dbReference>
<keyword evidence="2" id="KW-0963">Cytoplasm</keyword>
<evidence type="ECO:0000313" key="4">
    <source>
        <dbReference type="EMBL" id="MCA9755156.1"/>
    </source>
</evidence>
<feature type="region of interest" description="Disordered" evidence="3">
    <location>
        <begin position="115"/>
        <end position="182"/>
    </location>
</feature>
<dbReference type="GO" id="GO:0043024">
    <property type="term" value="F:ribosomal small subunit binding"/>
    <property type="evidence" value="ECO:0007669"/>
    <property type="project" value="TreeGrafter"/>
</dbReference>
<dbReference type="PANTHER" id="PTHR33515:SF1">
    <property type="entry name" value="RIBOSOME-BINDING FACTOR A, CHLOROPLASTIC-RELATED"/>
    <property type="match status" value="1"/>
</dbReference>
<dbReference type="AlphaFoldDB" id="A0A956NA10"/>
<dbReference type="HAMAP" id="MF_00003">
    <property type="entry name" value="RbfA"/>
    <property type="match status" value="1"/>
</dbReference>
<comment type="function">
    <text evidence="2">One of several proteins that assist in the late maturation steps of the functional core of the 30S ribosomal subunit. Associates with free 30S ribosomal subunits (but not with 30S subunits that are part of 70S ribosomes or polysomes). Required for efficient processing of 16S rRNA. May interact with the 5'-terminal helix region of 16S rRNA.</text>
</comment>
<dbReference type="SUPFAM" id="SSF89919">
    <property type="entry name" value="Ribosome-binding factor A, RbfA"/>
    <property type="match status" value="1"/>
</dbReference>
<accession>A0A956NA10</accession>
<comment type="subunit">
    <text evidence="2">Monomer. Binds 30S ribosomal subunits, but not 50S ribosomal subunits or 70S ribosomes.</text>
</comment>
<reference evidence="4" key="2">
    <citation type="journal article" date="2021" name="Microbiome">
        <title>Successional dynamics and alternative stable states in a saline activated sludge microbial community over 9 years.</title>
        <authorList>
            <person name="Wang Y."/>
            <person name="Ye J."/>
            <person name="Ju F."/>
            <person name="Liu L."/>
            <person name="Boyd J.A."/>
            <person name="Deng Y."/>
            <person name="Parks D.H."/>
            <person name="Jiang X."/>
            <person name="Yin X."/>
            <person name="Woodcroft B.J."/>
            <person name="Tyson G.W."/>
            <person name="Hugenholtz P."/>
            <person name="Polz M.F."/>
            <person name="Zhang T."/>
        </authorList>
    </citation>
    <scope>NUCLEOTIDE SEQUENCE</scope>
    <source>
        <strain evidence="4">HKST-UBA02</strain>
    </source>
</reference>
<dbReference type="GO" id="GO:0005829">
    <property type="term" value="C:cytosol"/>
    <property type="evidence" value="ECO:0007669"/>
    <property type="project" value="TreeGrafter"/>
</dbReference>
<dbReference type="NCBIfam" id="TIGR00082">
    <property type="entry name" value="rbfA"/>
    <property type="match status" value="1"/>
</dbReference>
<reference evidence="4" key="1">
    <citation type="submission" date="2020-04" db="EMBL/GenBank/DDBJ databases">
        <authorList>
            <person name="Zhang T."/>
        </authorList>
    </citation>
    <scope>NUCLEOTIDE SEQUENCE</scope>
    <source>
        <strain evidence="4">HKST-UBA02</strain>
    </source>
</reference>
<name>A0A956NA10_UNCEI</name>
<dbReference type="PANTHER" id="PTHR33515">
    <property type="entry name" value="RIBOSOME-BINDING FACTOR A, CHLOROPLASTIC-RELATED"/>
    <property type="match status" value="1"/>
</dbReference>
<comment type="subcellular location">
    <subcellularLocation>
        <location evidence="2">Cytoplasm</location>
    </subcellularLocation>
</comment>
<gene>
    <name evidence="2 4" type="primary">rbfA</name>
    <name evidence="4" type="ORF">KDA27_05090</name>
</gene>
<dbReference type="Gene3D" id="3.30.300.20">
    <property type="match status" value="1"/>
</dbReference>
<comment type="similarity">
    <text evidence="2">Belongs to the RbfA family.</text>
</comment>
<dbReference type="GO" id="GO:0030490">
    <property type="term" value="P:maturation of SSU-rRNA"/>
    <property type="evidence" value="ECO:0007669"/>
    <property type="project" value="UniProtKB-UniRule"/>
</dbReference>
<dbReference type="InterPro" id="IPR023799">
    <property type="entry name" value="RbfA_dom_sf"/>
</dbReference>
<keyword evidence="1 2" id="KW-0690">Ribosome biogenesis</keyword>
<comment type="caution">
    <text evidence="4">The sequence shown here is derived from an EMBL/GenBank/DDBJ whole genome shotgun (WGS) entry which is preliminary data.</text>
</comment>
<dbReference type="Pfam" id="PF02033">
    <property type="entry name" value="RBFA"/>
    <property type="match status" value="1"/>
</dbReference>
<proteinExistence type="inferred from homology"/>
<dbReference type="EMBL" id="JAGQHS010000016">
    <property type="protein sequence ID" value="MCA9755156.1"/>
    <property type="molecule type" value="Genomic_DNA"/>
</dbReference>
<evidence type="ECO:0000313" key="5">
    <source>
        <dbReference type="Proteomes" id="UP000739538"/>
    </source>
</evidence>
<organism evidence="4 5">
    <name type="scientific">Eiseniibacteriota bacterium</name>
    <dbReference type="NCBI Taxonomy" id="2212470"/>
    <lineage>
        <taxon>Bacteria</taxon>
        <taxon>Candidatus Eiseniibacteriota</taxon>
    </lineage>
</organism>
<feature type="compositionally biased region" description="Acidic residues" evidence="3">
    <location>
        <begin position="126"/>
        <end position="182"/>
    </location>
</feature>
<dbReference type="InterPro" id="IPR020053">
    <property type="entry name" value="Ribosome-bd_factorA_CS"/>
</dbReference>
<evidence type="ECO:0000256" key="2">
    <source>
        <dbReference type="HAMAP-Rule" id="MF_00003"/>
    </source>
</evidence>
<sequence length="182" mass="20248">MRGNRMGRVDEEVRREIGAILQQKARDPRLAWVSVTRVEVSRDLSVAQVFISTLGDDDAKQGALVALEKAGPFVRTELGRRLRLRRTPELRFHYDPGVEHSLKVNRMLEELGVAGSAVGPGSDAADQSDDDAADSEEGVQFGDEYDDEDDDDAETDDDDASDFDDDDDDDDETDDDDEGERR</sequence>
<protein>
    <recommendedName>
        <fullName evidence="2">Ribosome-binding factor A</fullName>
    </recommendedName>
</protein>
<dbReference type="InterPro" id="IPR015946">
    <property type="entry name" value="KH_dom-like_a/b"/>
</dbReference>